<reference evidence="2" key="1">
    <citation type="submission" date="2021-04" db="EMBL/GenBank/DDBJ databases">
        <title>Luteolibacter sp. 32A isolated from the skin of an Anderson's salamander (Ambystoma andersonii).</title>
        <authorList>
            <person name="Spergser J."/>
            <person name="Busse H.-J."/>
        </authorList>
    </citation>
    <scope>NUCLEOTIDE SEQUENCE</scope>
    <source>
        <strain evidence="2">32A</strain>
    </source>
</reference>
<name>A0A975G6G5_9BACT</name>
<accession>A0A975G6G5</accession>
<dbReference type="RefSeq" id="WP_211629735.1">
    <property type="nucleotide sequence ID" value="NZ_CP073100.1"/>
</dbReference>
<evidence type="ECO:0008006" key="4">
    <source>
        <dbReference type="Google" id="ProtNLM"/>
    </source>
</evidence>
<evidence type="ECO:0000256" key="1">
    <source>
        <dbReference type="SAM" id="SignalP"/>
    </source>
</evidence>
<dbReference type="AlphaFoldDB" id="A0A975G6G5"/>
<evidence type="ECO:0000313" key="3">
    <source>
        <dbReference type="Proteomes" id="UP000676169"/>
    </source>
</evidence>
<keyword evidence="1" id="KW-0732">Signal</keyword>
<gene>
    <name evidence="2" type="ORF">KBB96_12260</name>
</gene>
<protein>
    <recommendedName>
        <fullName evidence="4">Discoidin domain-containing protein</fullName>
    </recommendedName>
</protein>
<evidence type="ECO:0000313" key="2">
    <source>
        <dbReference type="EMBL" id="QUE49646.1"/>
    </source>
</evidence>
<proteinExistence type="predicted"/>
<sequence>MKSTFAYARLLMFSAGTFAAAPLLHAAPETPAATAPADAGLAAAISSGDFKAWRKTLAARINAAAAKPSLTAAEAKALDLDLARHEFLLQTMASTGLPPATRPGQPDKTMGNDALATVAKTAEGKAFLSWLLNDPRALGYYLDSTFFAFAEADRTYGLQVWQKIWQKDPESHGGLWCRVGAAFAIAYGKERVVTETAWDEKIDRVLDPMERYDFYRASFQQGKLMSYFSAAPAWELVYTVHASYRSIEEMKWAQEMLPPDRFNPRGAGNMEYQIVKYRLHNYRDSIIHGSAYFDGKPNTLMMIADYGSVCGGLSNTGISVANVFGLPAFTIGQPGHCAFILKGSPNSWDGGNFVSGWKDSFGAHQIKFFACDYSVNIKLLSRAWNHPQFGDAERLRRLANVKLCSGDNSAALANLDKASKLCPFHFLSRAAMMQLLMEDNKPLFITRLSQECVDLARDLAEFPMATETLRREAETKRLNPAFTVSQKAAYLGQIATGLADATATRQANLGTKAFAEVFSRQLVTLGLKGKEVDKVIELAVFSKKPKAGETAPVPPVLKVPAKTDELVKYLNGIGAAANAREAFAATVTAVINALPENVRASVTLKPSPKADPKPATYDAKTFVQVGSWTRDSIEHAPVVTDGWHEVEIPLPPGERRPGQLTVAFVQTNGEMVNIENLRLFADGTEVDADDRALALKGKKSGLFSVELEPAILKAKLTLKVVVSDIPDGKASDGEIRILEPAPQTAQR</sequence>
<organism evidence="2 3">
    <name type="scientific">Luteolibacter ambystomatis</name>
    <dbReference type="NCBI Taxonomy" id="2824561"/>
    <lineage>
        <taxon>Bacteria</taxon>
        <taxon>Pseudomonadati</taxon>
        <taxon>Verrucomicrobiota</taxon>
        <taxon>Verrucomicrobiia</taxon>
        <taxon>Verrucomicrobiales</taxon>
        <taxon>Verrucomicrobiaceae</taxon>
        <taxon>Luteolibacter</taxon>
    </lineage>
</organism>
<feature type="chain" id="PRO_5037179687" description="Discoidin domain-containing protein" evidence="1">
    <location>
        <begin position="27"/>
        <end position="747"/>
    </location>
</feature>
<dbReference type="EMBL" id="CP073100">
    <property type="protein sequence ID" value="QUE49646.1"/>
    <property type="molecule type" value="Genomic_DNA"/>
</dbReference>
<dbReference type="KEGG" id="lamb:KBB96_12260"/>
<dbReference type="Proteomes" id="UP000676169">
    <property type="component" value="Chromosome"/>
</dbReference>
<feature type="signal peptide" evidence="1">
    <location>
        <begin position="1"/>
        <end position="26"/>
    </location>
</feature>
<keyword evidence="3" id="KW-1185">Reference proteome</keyword>